<keyword evidence="2" id="KW-0808">Transferase</keyword>
<dbReference type="EC" id="2.7.7.49" evidence="1"/>
<evidence type="ECO:0000256" key="2">
    <source>
        <dbReference type="ARBA" id="ARBA00022695"/>
    </source>
</evidence>
<feature type="domain" description="Integrase catalytic" evidence="7">
    <location>
        <begin position="616"/>
        <end position="796"/>
    </location>
</feature>
<dbReference type="InterPro" id="IPR043128">
    <property type="entry name" value="Rev_trsase/Diguanyl_cyclase"/>
</dbReference>
<sequence length="998" mass="112108">MHLDGVARKWFLCLGAVAEWEDTPAVTPAPGVAAVQVVPGLRTRFLTEFQAQHYSRYQEARLRQRKQGIEELGIEYFYDVIDLCRKVDLGTAEEAKLDYLFRGLKPTLLQKIWIVSPKTSAEFLAALKLHIEAAELAIRPDWAISVLGTAKGGTPPRQDTKDELRELVLELKAELSELKRASKFSGLSGKRDGARSPQNSVSFASSNETYLQKGTVLGQIEVIDSSVVPIEQADQPRGASGESSTVLLTSERVASRTDPSRTDAVTRKVFRSQVSVDLPAVDAESLIDVPLYEADKEKTAFVAPDGLYQFLMMPFGLASAPGTFQRMMDLVLAGLTWSICLVYLDDIVIYALGIKLVKCKFGASEIKALDHVISGLDEKLKCVRSFLGLCSYYRRFIPQFPQSTKPLTDFFKKGGCFAWEAPQEASFFALKQALVQAVILAYHDFSRPFEIHPDACDYNLGALLLQRVDNVKRPLAYASRLLSKSESVYSITEKECLALLWAVKKFRSYIWGMETLVELCEELQCMFAALSVDLERKSALQCAQRTDWKMVFAEWEKGKPYPEYRLRDGLLCRAKVMEDGLFLRLCVPQSFRDECRECQSRKPVYHRPAGFMEIQRNERPFERLEMDISGPFPLSKGGNTNIVVAIDYFTKWAETKALPRAGATEVADFLVKCVLLRHDAPRQLKTNQGRCFMAEVTQKVLQAMETNFKPTTAYRPQANGLVERLNHTLANMISMYTLLSGPWKGYNEHATRCRGSASLCTQGKRFGKTKGAVGKSENSYIAGLGLTPLYAKPPQAIMSFDDGGLQNLKSYMWSGFSRSLIGEVIFSDSEWVVADLTFDQLKTMMKTLREWLEVKVDTMANHYAGPRDKFKLPLQQHVKGRALIELGKLWRCNQRSSDLKAAVNLQSARRKVSTQEDLKHVLGHLDKLSTETTSIVHALEVHASLINETLWETKAVVDAVGVAREMETHWIAITRTEDQAWLDQALNNFLVGIATMSM</sequence>
<dbReference type="CDD" id="cd01647">
    <property type="entry name" value="RT_LTR"/>
    <property type="match status" value="1"/>
</dbReference>
<dbReference type="InterPro" id="IPR012337">
    <property type="entry name" value="RNaseH-like_sf"/>
</dbReference>
<keyword evidence="6" id="KW-0511">Multifunctional enzyme</keyword>
<dbReference type="Pfam" id="PF00665">
    <property type="entry name" value="rve"/>
    <property type="match status" value="1"/>
</dbReference>
<dbReference type="Pfam" id="PF00078">
    <property type="entry name" value="RVT_1"/>
    <property type="match status" value="1"/>
</dbReference>
<evidence type="ECO:0000313" key="8">
    <source>
        <dbReference type="EMBL" id="KZS06596.1"/>
    </source>
</evidence>
<keyword evidence="9" id="KW-1185">Reference proteome</keyword>
<keyword evidence="3" id="KW-0540">Nuclease</keyword>
<dbReference type="InterPro" id="IPR050951">
    <property type="entry name" value="Retrovirus_Pol_polyprotein"/>
</dbReference>
<dbReference type="SUPFAM" id="SSF56672">
    <property type="entry name" value="DNA/RNA polymerases"/>
    <property type="match status" value="1"/>
</dbReference>
<dbReference type="GO" id="GO:0003676">
    <property type="term" value="F:nucleic acid binding"/>
    <property type="evidence" value="ECO:0007669"/>
    <property type="project" value="InterPro"/>
</dbReference>
<dbReference type="InterPro" id="IPR043502">
    <property type="entry name" value="DNA/RNA_pol_sf"/>
</dbReference>
<keyword evidence="2" id="KW-0548">Nucleotidyltransferase</keyword>
<dbReference type="PROSITE" id="PS50994">
    <property type="entry name" value="INTEGRASE"/>
    <property type="match status" value="1"/>
</dbReference>
<dbReference type="InterPro" id="IPR000477">
    <property type="entry name" value="RT_dom"/>
</dbReference>
<reference evidence="8 9" key="1">
    <citation type="submission" date="2016-03" db="EMBL/GenBank/DDBJ databases">
        <title>EvidentialGene: Evidence-directed Construction of Genes on Genomes.</title>
        <authorList>
            <person name="Gilbert D.G."/>
            <person name="Choi J.-H."/>
            <person name="Mockaitis K."/>
            <person name="Colbourne J."/>
            <person name="Pfrender M."/>
        </authorList>
    </citation>
    <scope>NUCLEOTIDE SEQUENCE [LARGE SCALE GENOMIC DNA]</scope>
    <source>
        <strain evidence="8 9">Xinb3</strain>
        <tissue evidence="8">Complete organism</tissue>
    </source>
</reference>
<dbReference type="Proteomes" id="UP000076858">
    <property type="component" value="Unassembled WGS sequence"/>
</dbReference>
<dbReference type="PANTHER" id="PTHR37984">
    <property type="entry name" value="PROTEIN CBG26694"/>
    <property type="match status" value="1"/>
</dbReference>
<evidence type="ECO:0000256" key="1">
    <source>
        <dbReference type="ARBA" id="ARBA00012493"/>
    </source>
</evidence>
<proteinExistence type="predicted"/>
<name>A0A164P7M8_9CRUS</name>
<dbReference type="InterPro" id="IPR001584">
    <property type="entry name" value="Integrase_cat-core"/>
</dbReference>
<dbReference type="Gene3D" id="3.30.420.10">
    <property type="entry name" value="Ribonuclease H-like superfamily/Ribonuclease H"/>
    <property type="match status" value="1"/>
</dbReference>
<dbReference type="GO" id="GO:0004519">
    <property type="term" value="F:endonuclease activity"/>
    <property type="evidence" value="ECO:0007669"/>
    <property type="project" value="UniProtKB-KW"/>
</dbReference>
<dbReference type="InterPro" id="IPR036397">
    <property type="entry name" value="RNaseH_sf"/>
</dbReference>
<dbReference type="FunFam" id="3.30.70.270:FF:000020">
    <property type="entry name" value="Transposon Tf2-6 polyprotein-like Protein"/>
    <property type="match status" value="1"/>
</dbReference>
<dbReference type="AlphaFoldDB" id="A0A164P7M8"/>
<dbReference type="SUPFAM" id="SSF53098">
    <property type="entry name" value="Ribonuclease H-like"/>
    <property type="match status" value="1"/>
</dbReference>
<evidence type="ECO:0000256" key="3">
    <source>
        <dbReference type="ARBA" id="ARBA00022722"/>
    </source>
</evidence>
<evidence type="ECO:0000256" key="4">
    <source>
        <dbReference type="ARBA" id="ARBA00022759"/>
    </source>
</evidence>
<dbReference type="Gene3D" id="3.10.10.10">
    <property type="entry name" value="HIV Type 1 Reverse Transcriptase, subunit A, domain 1"/>
    <property type="match status" value="1"/>
</dbReference>
<evidence type="ECO:0000256" key="6">
    <source>
        <dbReference type="ARBA" id="ARBA00023268"/>
    </source>
</evidence>
<keyword evidence="5" id="KW-0695">RNA-directed DNA polymerase</keyword>
<dbReference type="FunFam" id="3.10.20.370:FF:000001">
    <property type="entry name" value="Retrovirus-related Pol polyprotein from transposon 17.6-like protein"/>
    <property type="match status" value="1"/>
</dbReference>
<dbReference type="Gene3D" id="3.10.20.370">
    <property type="match status" value="1"/>
</dbReference>
<evidence type="ECO:0000313" key="9">
    <source>
        <dbReference type="Proteomes" id="UP000076858"/>
    </source>
</evidence>
<dbReference type="OrthoDB" id="6391949at2759"/>
<protein>
    <recommendedName>
        <fullName evidence="1">RNA-directed DNA polymerase</fullName>
        <ecNumber evidence="1">2.7.7.49</ecNumber>
    </recommendedName>
</protein>
<dbReference type="Pfam" id="PF17919">
    <property type="entry name" value="RT_RNaseH_2"/>
    <property type="match status" value="1"/>
</dbReference>
<dbReference type="GO" id="GO:0042575">
    <property type="term" value="C:DNA polymerase complex"/>
    <property type="evidence" value="ECO:0007669"/>
    <property type="project" value="UniProtKB-ARBA"/>
</dbReference>
<dbReference type="PANTHER" id="PTHR37984:SF5">
    <property type="entry name" value="PROTEIN NYNRIN-LIKE"/>
    <property type="match status" value="1"/>
</dbReference>
<dbReference type="EMBL" id="LRGB01002674">
    <property type="protein sequence ID" value="KZS06596.1"/>
    <property type="molecule type" value="Genomic_DNA"/>
</dbReference>
<accession>A0A164P7M8</accession>
<dbReference type="GO" id="GO:0003964">
    <property type="term" value="F:RNA-directed DNA polymerase activity"/>
    <property type="evidence" value="ECO:0007669"/>
    <property type="project" value="UniProtKB-KW"/>
</dbReference>
<dbReference type="GO" id="GO:0015074">
    <property type="term" value="P:DNA integration"/>
    <property type="evidence" value="ECO:0007669"/>
    <property type="project" value="InterPro"/>
</dbReference>
<comment type="caution">
    <text evidence="8">The sequence shown here is derived from an EMBL/GenBank/DDBJ whole genome shotgun (WGS) entry which is preliminary data.</text>
</comment>
<evidence type="ECO:0000256" key="5">
    <source>
        <dbReference type="ARBA" id="ARBA00022918"/>
    </source>
</evidence>
<evidence type="ECO:0000259" key="7">
    <source>
        <dbReference type="PROSITE" id="PS50994"/>
    </source>
</evidence>
<dbReference type="STRING" id="35525.A0A164P7M8"/>
<dbReference type="Gene3D" id="3.30.70.270">
    <property type="match status" value="2"/>
</dbReference>
<keyword evidence="4" id="KW-0255">Endonuclease</keyword>
<keyword evidence="4" id="KW-0378">Hydrolase</keyword>
<organism evidence="8 9">
    <name type="scientific">Daphnia magna</name>
    <dbReference type="NCBI Taxonomy" id="35525"/>
    <lineage>
        <taxon>Eukaryota</taxon>
        <taxon>Metazoa</taxon>
        <taxon>Ecdysozoa</taxon>
        <taxon>Arthropoda</taxon>
        <taxon>Crustacea</taxon>
        <taxon>Branchiopoda</taxon>
        <taxon>Diplostraca</taxon>
        <taxon>Cladocera</taxon>
        <taxon>Anomopoda</taxon>
        <taxon>Daphniidae</taxon>
        <taxon>Daphnia</taxon>
    </lineage>
</organism>
<gene>
    <name evidence="8" type="ORF">APZ42_029928</name>
</gene>
<dbReference type="InterPro" id="IPR041577">
    <property type="entry name" value="RT_RNaseH_2"/>
</dbReference>